<evidence type="ECO:0000256" key="3">
    <source>
        <dbReference type="ARBA" id="ARBA00022705"/>
    </source>
</evidence>
<dbReference type="GeneID" id="25394026"/>
<dbReference type="CDD" id="cd00085">
    <property type="entry name" value="HNHc"/>
    <property type="match status" value="1"/>
</dbReference>
<dbReference type="PANTHER" id="PTHR11630">
    <property type="entry name" value="DNA REPLICATION LICENSING FACTOR MCM FAMILY MEMBER"/>
    <property type="match status" value="1"/>
</dbReference>
<dbReference type="Gene3D" id="2.20.28.10">
    <property type="match status" value="1"/>
</dbReference>
<evidence type="ECO:0000256" key="5">
    <source>
        <dbReference type="ARBA" id="ARBA00022801"/>
    </source>
</evidence>
<accession>D3DZU5</accession>
<dbReference type="Pfam" id="PF17207">
    <property type="entry name" value="MCM_OB"/>
    <property type="match status" value="1"/>
</dbReference>
<gene>
    <name evidence="12" type="ordered locus">mru_0269</name>
</gene>
<dbReference type="GO" id="GO:0042555">
    <property type="term" value="C:MCM complex"/>
    <property type="evidence" value="ECO:0007669"/>
    <property type="project" value="TreeGrafter"/>
</dbReference>
<keyword evidence="3" id="KW-0235">DNA replication</keyword>
<dbReference type="GO" id="GO:0005524">
    <property type="term" value="F:ATP binding"/>
    <property type="evidence" value="ECO:0007669"/>
    <property type="project" value="UniProtKB-KW"/>
</dbReference>
<dbReference type="GO" id="GO:0003697">
    <property type="term" value="F:single-stranded DNA binding"/>
    <property type="evidence" value="ECO:0007669"/>
    <property type="project" value="TreeGrafter"/>
</dbReference>
<evidence type="ECO:0000259" key="9">
    <source>
        <dbReference type="Pfam" id="PF01844"/>
    </source>
</evidence>
<dbReference type="KEGG" id="mru:mru_0269"/>
<evidence type="ECO:0000313" key="12">
    <source>
        <dbReference type="EMBL" id="ADC46121.1"/>
    </source>
</evidence>
<dbReference type="STRING" id="634498.mru_0269"/>
<keyword evidence="5" id="KW-0378">Hydrolase</keyword>
<dbReference type="InterPro" id="IPR033762">
    <property type="entry name" value="MCM_OB"/>
</dbReference>
<evidence type="ECO:0000256" key="1">
    <source>
        <dbReference type="ARBA" id="ARBA00008010"/>
    </source>
</evidence>
<dbReference type="Gene3D" id="3.30.1640.10">
    <property type="entry name" value="mini-chromosome maintenance (MCM) complex, chain A, domain 1"/>
    <property type="match status" value="1"/>
</dbReference>
<evidence type="ECO:0000256" key="4">
    <source>
        <dbReference type="ARBA" id="ARBA00022741"/>
    </source>
</evidence>
<feature type="domain" description="MCM OB" evidence="11">
    <location>
        <begin position="101"/>
        <end position="216"/>
    </location>
</feature>
<feature type="domain" description="HNH" evidence="9">
    <location>
        <begin position="268"/>
        <end position="311"/>
    </location>
</feature>
<evidence type="ECO:0000256" key="6">
    <source>
        <dbReference type="ARBA" id="ARBA00022806"/>
    </source>
</evidence>
<evidence type="ECO:0000259" key="10">
    <source>
        <dbReference type="Pfam" id="PF14551"/>
    </source>
</evidence>
<evidence type="ECO:0000259" key="11">
    <source>
        <dbReference type="Pfam" id="PF17207"/>
    </source>
</evidence>
<dbReference type="EMBL" id="CP001719">
    <property type="protein sequence ID" value="ADC46121.1"/>
    <property type="molecule type" value="Genomic_DNA"/>
</dbReference>
<evidence type="ECO:0000313" key="13">
    <source>
        <dbReference type="Proteomes" id="UP000008680"/>
    </source>
</evidence>
<feature type="domain" description="MCM N-terminal" evidence="10">
    <location>
        <begin position="13"/>
        <end position="75"/>
    </location>
</feature>
<dbReference type="InterPro" id="IPR012340">
    <property type="entry name" value="NA-bd_OB-fold"/>
</dbReference>
<keyword evidence="13" id="KW-1185">Reference proteome</keyword>
<dbReference type="GO" id="GO:0006260">
    <property type="term" value="P:DNA replication"/>
    <property type="evidence" value="ECO:0007669"/>
    <property type="project" value="UniProtKB-KW"/>
</dbReference>
<dbReference type="eggNOG" id="arCOG00439">
    <property type="taxonomic scope" value="Archaea"/>
</dbReference>
<name>D3DZU5_METRM</name>
<dbReference type="FunFam" id="2.20.28.10:FF:000003">
    <property type="entry name" value="DNA helicase"/>
    <property type="match status" value="1"/>
</dbReference>
<dbReference type="eggNOG" id="arCOG03898">
    <property type="taxonomic scope" value="Archaea"/>
</dbReference>
<dbReference type="RefSeq" id="WP_012955077.1">
    <property type="nucleotide sequence ID" value="NC_013790.1"/>
</dbReference>
<dbReference type="GO" id="GO:0016787">
    <property type="term" value="F:hydrolase activity"/>
    <property type="evidence" value="ECO:0007669"/>
    <property type="project" value="UniProtKB-KW"/>
</dbReference>
<reference evidence="12 13" key="1">
    <citation type="journal article" date="2010" name="PLoS ONE">
        <title>The genome sequence of the rumen methanogen Methanobrevibacter ruminantium reveals new possibilities for controlling ruminant methane emissions.</title>
        <authorList>
            <person name="Leahy S.C."/>
            <person name="Kelly W.J."/>
            <person name="Altermann E."/>
            <person name="Ronimus R.S."/>
            <person name="Yeoman C.J."/>
            <person name="Pacheco D.M."/>
            <person name="Li D."/>
            <person name="Kong Z."/>
            <person name="McTavish S."/>
            <person name="Sang C."/>
            <person name="Lambie S.C."/>
            <person name="Janssen P.H."/>
            <person name="Dey D."/>
            <person name="Attwood G.T."/>
        </authorList>
    </citation>
    <scope>NUCLEOTIDE SEQUENCE [LARGE SCALE GENOMIC DNA]</scope>
    <source>
        <strain evidence="13">ATCC 35063 / DSM 1093 / JCM 13430 / OCM 146 / M1</strain>
    </source>
</reference>
<dbReference type="SUPFAM" id="SSF50249">
    <property type="entry name" value="Nucleic acid-binding proteins"/>
    <property type="match status" value="1"/>
</dbReference>
<evidence type="ECO:0000256" key="8">
    <source>
        <dbReference type="ARBA" id="ARBA00023125"/>
    </source>
</evidence>
<organism evidence="12 13">
    <name type="scientific">Methanobrevibacter ruminantium (strain ATCC 35063 / DSM 1093 / JCM 13430 / OCM 146 / M1)</name>
    <name type="common">Methanobacterium ruminantium</name>
    <dbReference type="NCBI Taxonomy" id="634498"/>
    <lineage>
        <taxon>Archaea</taxon>
        <taxon>Methanobacteriati</taxon>
        <taxon>Methanobacteriota</taxon>
        <taxon>Methanomada group</taxon>
        <taxon>Methanobacteria</taxon>
        <taxon>Methanobacteriales</taxon>
        <taxon>Methanobacteriaceae</taxon>
        <taxon>Methanobrevibacter</taxon>
    </lineage>
</organism>
<dbReference type="PATRIC" id="fig|634498.28.peg.272"/>
<keyword evidence="4" id="KW-0547">Nucleotide-binding</keyword>
<protein>
    <recommendedName>
        <fullName evidence="2">DNA helicase</fullName>
        <ecNumber evidence="2">3.6.4.12</ecNumber>
    </recommendedName>
</protein>
<keyword evidence="7" id="KW-0067">ATP-binding</keyword>
<dbReference type="Proteomes" id="UP000008680">
    <property type="component" value="Chromosome"/>
</dbReference>
<dbReference type="Pfam" id="PF01844">
    <property type="entry name" value="HNH"/>
    <property type="match status" value="1"/>
</dbReference>
<proteinExistence type="inferred from homology"/>
<evidence type="ECO:0000256" key="2">
    <source>
        <dbReference type="ARBA" id="ARBA00012551"/>
    </source>
</evidence>
<comment type="similarity">
    <text evidence="1">Belongs to the MCM family.</text>
</comment>
<dbReference type="InterPro" id="IPR003615">
    <property type="entry name" value="HNH_nuc"/>
</dbReference>
<dbReference type="InterPro" id="IPR031327">
    <property type="entry name" value="MCM"/>
</dbReference>
<dbReference type="PANTHER" id="PTHR11630:SF66">
    <property type="entry name" value="DNA REPLICATION LICENSING FACTOR MCM4"/>
    <property type="match status" value="1"/>
</dbReference>
<dbReference type="InterPro" id="IPR027925">
    <property type="entry name" value="MCM_N"/>
</dbReference>
<dbReference type="HOGENOM" id="CLU_830587_0_0_2"/>
<dbReference type="Gene3D" id="2.40.50.140">
    <property type="entry name" value="Nucleic acid-binding proteins"/>
    <property type="match status" value="1"/>
</dbReference>
<dbReference type="InterPro" id="IPR002711">
    <property type="entry name" value="HNH"/>
</dbReference>
<keyword evidence="8" id="KW-0238">DNA-binding</keyword>
<dbReference type="AlphaFoldDB" id="D3DZU5"/>
<dbReference type="Pfam" id="PF14551">
    <property type="entry name" value="MCM_N"/>
    <property type="match status" value="1"/>
</dbReference>
<dbReference type="GO" id="GO:0017116">
    <property type="term" value="F:single-stranded DNA helicase activity"/>
    <property type="evidence" value="ECO:0007669"/>
    <property type="project" value="TreeGrafter"/>
</dbReference>
<evidence type="ECO:0000256" key="7">
    <source>
        <dbReference type="ARBA" id="ARBA00022840"/>
    </source>
</evidence>
<dbReference type="Gene3D" id="1.10.30.50">
    <property type="match status" value="1"/>
</dbReference>
<dbReference type="EC" id="3.6.4.12" evidence="2"/>
<sequence length="334" mass="38504">MDNINKTKTSLAKFEEFFSTVYKDEVMEVLEKYPEERTLVVDYENLEMFDPDLADLLIEKPDEVIAASQKAIKNIDPLMKDPKLDIKFKNVSNCIDFVNADSKYIGKLISFEAKVMEAKEPKPILDIAVYECRGCMSLREIPQTINSSLEPSLCPECGGRSFRLLQDESEFLESQLLIVSSDDTSKSLKVLLLRDECSFDLYSMGQEVRITGILKSFSSNYGYEYFLECNLIEILNDSEDSEYDEYGNRNSPEYRTWQKVVIDSDRVCQCCGGSKHLEAHHIFSYQNNPSYRVNLENGIALCKWCHSKYHSYYGKDASPKSLIRFLKRFGRYDG</sequence>
<keyword evidence="6" id="KW-0347">Helicase</keyword>